<organism evidence="13 14">
    <name type="scientific">Gottfriedia endophytica</name>
    <dbReference type="NCBI Taxonomy" id="2820819"/>
    <lineage>
        <taxon>Bacteria</taxon>
        <taxon>Bacillati</taxon>
        <taxon>Bacillota</taxon>
        <taxon>Bacilli</taxon>
        <taxon>Bacillales</taxon>
        <taxon>Bacillaceae</taxon>
        <taxon>Gottfriedia</taxon>
    </lineage>
</organism>
<dbReference type="RefSeq" id="WP_209406378.1">
    <property type="nucleotide sequence ID" value="NZ_JAGIYQ010000008.1"/>
</dbReference>
<gene>
    <name evidence="13" type="ORF">J5Y03_13075</name>
</gene>
<dbReference type="PROSITE" id="PS50113">
    <property type="entry name" value="PAC"/>
    <property type="match status" value="3"/>
</dbReference>
<evidence type="ECO:0000259" key="12">
    <source>
        <dbReference type="PROSITE" id="PS50113"/>
    </source>
</evidence>
<feature type="domain" description="PAC" evidence="12">
    <location>
        <begin position="336"/>
        <end position="388"/>
    </location>
</feature>
<dbReference type="CDD" id="cd00082">
    <property type="entry name" value="HisKA"/>
    <property type="match status" value="1"/>
</dbReference>
<feature type="domain" description="PAC" evidence="12">
    <location>
        <begin position="216"/>
        <end position="268"/>
    </location>
</feature>
<dbReference type="CDD" id="cd00130">
    <property type="entry name" value="PAS"/>
    <property type="match status" value="3"/>
</dbReference>
<dbReference type="GO" id="GO:0006355">
    <property type="term" value="P:regulation of DNA-templated transcription"/>
    <property type="evidence" value="ECO:0007669"/>
    <property type="project" value="InterPro"/>
</dbReference>
<evidence type="ECO:0000259" key="10">
    <source>
        <dbReference type="PROSITE" id="PS50109"/>
    </source>
</evidence>
<proteinExistence type="predicted"/>
<name>A0A940SLA5_9BACI</name>
<dbReference type="PROSITE" id="PS50109">
    <property type="entry name" value="HIS_KIN"/>
    <property type="match status" value="1"/>
</dbReference>
<dbReference type="Gene3D" id="3.30.450.20">
    <property type="entry name" value="PAS domain"/>
    <property type="match status" value="3"/>
</dbReference>
<dbReference type="Pfam" id="PF00989">
    <property type="entry name" value="PAS"/>
    <property type="match status" value="1"/>
</dbReference>
<evidence type="ECO:0000256" key="4">
    <source>
        <dbReference type="ARBA" id="ARBA00022679"/>
    </source>
</evidence>
<dbReference type="GO" id="GO:0000155">
    <property type="term" value="F:phosphorelay sensor kinase activity"/>
    <property type="evidence" value="ECO:0007669"/>
    <property type="project" value="InterPro"/>
</dbReference>
<dbReference type="InterPro" id="IPR035965">
    <property type="entry name" value="PAS-like_dom_sf"/>
</dbReference>
<dbReference type="Pfam" id="PF00512">
    <property type="entry name" value="HisKA"/>
    <property type="match status" value="1"/>
</dbReference>
<keyword evidence="8" id="KW-0749">Sporulation</keyword>
<evidence type="ECO:0000256" key="1">
    <source>
        <dbReference type="ARBA" id="ARBA00000085"/>
    </source>
</evidence>
<feature type="domain" description="PAC" evidence="12">
    <location>
        <begin position="90"/>
        <end position="142"/>
    </location>
</feature>
<dbReference type="PRINTS" id="PR00344">
    <property type="entry name" value="BCTRLSENSOR"/>
</dbReference>
<evidence type="ECO:0000256" key="3">
    <source>
        <dbReference type="ARBA" id="ARBA00022553"/>
    </source>
</evidence>
<keyword evidence="6" id="KW-0418">Kinase</keyword>
<dbReference type="Pfam" id="PF13426">
    <property type="entry name" value="PAS_9"/>
    <property type="match status" value="1"/>
</dbReference>
<accession>A0A940SLA5</accession>
<dbReference type="InterPro" id="IPR013767">
    <property type="entry name" value="PAS_fold"/>
</dbReference>
<dbReference type="PROSITE" id="PS50112">
    <property type="entry name" value="PAS"/>
    <property type="match status" value="2"/>
</dbReference>
<keyword evidence="3" id="KW-0597">Phosphoprotein</keyword>
<dbReference type="Gene3D" id="1.10.287.130">
    <property type="match status" value="1"/>
</dbReference>
<dbReference type="GO" id="GO:0005524">
    <property type="term" value="F:ATP binding"/>
    <property type="evidence" value="ECO:0007669"/>
    <property type="project" value="UniProtKB-KW"/>
</dbReference>
<evidence type="ECO:0000256" key="8">
    <source>
        <dbReference type="ARBA" id="ARBA00022969"/>
    </source>
</evidence>
<dbReference type="SMART" id="SM00388">
    <property type="entry name" value="HisKA"/>
    <property type="match status" value="1"/>
</dbReference>
<dbReference type="SMART" id="SM00091">
    <property type="entry name" value="PAS"/>
    <property type="match status" value="3"/>
</dbReference>
<evidence type="ECO:0000256" key="2">
    <source>
        <dbReference type="ARBA" id="ARBA00012438"/>
    </source>
</evidence>
<dbReference type="FunFam" id="1.10.287.130:FF:000040">
    <property type="entry name" value="PAS domain-containing sensor histidine kinase"/>
    <property type="match status" value="1"/>
</dbReference>
<dbReference type="Pfam" id="PF02518">
    <property type="entry name" value="HATPase_c"/>
    <property type="match status" value="1"/>
</dbReference>
<dbReference type="Gene3D" id="3.30.565.10">
    <property type="entry name" value="Histidine kinase-like ATPase, C-terminal domain"/>
    <property type="match status" value="1"/>
</dbReference>
<dbReference type="InterPro" id="IPR004358">
    <property type="entry name" value="Sig_transdc_His_kin-like_C"/>
</dbReference>
<dbReference type="EC" id="2.7.13.3" evidence="2"/>
<comment type="caution">
    <text evidence="13">The sequence shown here is derived from an EMBL/GenBank/DDBJ whole genome shotgun (WGS) entry which is preliminary data.</text>
</comment>
<dbReference type="SMART" id="SM00387">
    <property type="entry name" value="HATPase_c"/>
    <property type="match status" value="1"/>
</dbReference>
<dbReference type="InterPro" id="IPR003594">
    <property type="entry name" value="HATPase_dom"/>
</dbReference>
<keyword evidence="9" id="KW-0902">Two-component regulatory system</keyword>
<dbReference type="SUPFAM" id="SSF55785">
    <property type="entry name" value="PYP-like sensor domain (PAS domain)"/>
    <property type="match status" value="3"/>
</dbReference>
<evidence type="ECO:0000313" key="14">
    <source>
        <dbReference type="Proteomes" id="UP000682134"/>
    </source>
</evidence>
<dbReference type="InterPro" id="IPR005467">
    <property type="entry name" value="His_kinase_dom"/>
</dbReference>
<dbReference type="InterPro" id="IPR013655">
    <property type="entry name" value="PAS_fold_3"/>
</dbReference>
<feature type="domain" description="PAS" evidence="11">
    <location>
        <begin position="143"/>
        <end position="202"/>
    </location>
</feature>
<keyword evidence="5" id="KW-0547">Nucleotide-binding</keyword>
<evidence type="ECO:0000256" key="6">
    <source>
        <dbReference type="ARBA" id="ARBA00022777"/>
    </source>
</evidence>
<dbReference type="Proteomes" id="UP000682134">
    <property type="component" value="Unassembled WGS sequence"/>
</dbReference>
<dbReference type="PANTHER" id="PTHR43065:SF34">
    <property type="entry name" value="SPORULATION KINASE A"/>
    <property type="match status" value="1"/>
</dbReference>
<feature type="domain" description="Histidine kinase" evidence="10">
    <location>
        <begin position="401"/>
        <end position="606"/>
    </location>
</feature>
<keyword evidence="7" id="KW-0067">ATP-binding</keyword>
<keyword evidence="4" id="KW-0808">Transferase</keyword>
<evidence type="ECO:0000256" key="7">
    <source>
        <dbReference type="ARBA" id="ARBA00022840"/>
    </source>
</evidence>
<dbReference type="NCBIfam" id="TIGR00229">
    <property type="entry name" value="sensory_box"/>
    <property type="match status" value="3"/>
</dbReference>
<dbReference type="InterPro" id="IPR003661">
    <property type="entry name" value="HisK_dim/P_dom"/>
</dbReference>
<dbReference type="SMART" id="SM00086">
    <property type="entry name" value="PAC"/>
    <property type="match status" value="3"/>
</dbReference>
<dbReference type="Pfam" id="PF08447">
    <property type="entry name" value="PAS_3"/>
    <property type="match status" value="1"/>
</dbReference>
<keyword evidence="14" id="KW-1185">Reference proteome</keyword>
<dbReference type="InterPro" id="IPR036890">
    <property type="entry name" value="HATPase_C_sf"/>
</dbReference>
<sequence length="606" mass="69691">MDKDTLRTNLSKEHIHMQDLLQSLVETTTDAISIRDMQGNILLINNAFEQIYGWTYEDLLNDPYCLVPEHLINETREIFRPIKFFGKKVSRYETIRRRKDGQIIHVSLSASPVRDTGGNMVGTSVIARDITDRKKAEEALRESDARYRVLVENTNDIISTYDVNMKKIFVSPSIELHLGYTLEEYLQADTFDFIHPDDVETIVNLRQTISIHKKIVQIETRFKHKNGSWVYLETRCVPILSENGQIEKYLLVSRNITERIQSEEALRKSEEQYRFIAENTVDFISVINQNGDVSYSSPSHMKKLGTDRIHFEKIHPDDSLFVCERFSYMLKEKIPIICEYRYMLENDNWIYLESRGIPFFGIDSECRHFFNITRDITERKQNEDLLMKTEKLSVIGELAASIAHEIRNPLTSLKGFIQFLQPEISGNTVITDVMLSELERINFIVSELLVLAKPQDLHVKPILLHSILENVVMFLESEANLKSININKEFRDTSVAINCEENQLKQVFINIMKNSLDATSENGEISIQTKLLNDNEVLIRFSDNGCGISKDLLARLGEPFYTTKEKGTGLGLLVSNKIIKDHQGTINITSEINKGTTVDITLPISI</sequence>
<dbReference type="InterPro" id="IPR000014">
    <property type="entry name" value="PAS"/>
</dbReference>
<evidence type="ECO:0000259" key="11">
    <source>
        <dbReference type="PROSITE" id="PS50112"/>
    </source>
</evidence>
<dbReference type="GO" id="GO:0030435">
    <property type="term" value="P:sporulation resulting in formation of a cellular spore"/>
    <property type="evidence" value="ECO:0007669"/>
    <property type="project" value="UniProtKB-KW"/>
</dbReference>
<evidence type="ECO:0000256" key="9">
    <source>
        <dbReference type="ARBA" id="ARBA00023012"/>
    </source>
</evidence>
<dbReference type="AlphaFoldDB" id="A0A940SLA5"/>
<dbReference type="SUPFAM" id="SSF47384">
    <property type="entry name" value="Homodimeric domain of signal transducing histidine kinase"/>
    <property type="match status" value="1"/>
</dbReference>
<evidence type="ECO:0000256" key="5">
    <source>
        <dbReference type="ARBA" id="ARBA00022741"/>
    </source>
</evidence>
<dbReference type="PANTHER" id="PTHR43065">
    <property type="entry name" value="SENSOR HISTIDINE KINASE"/>
    <property type="match status" value="1"/>
</dbReference>
<protein>
    <recommendedName>
        <fullName evidence="2">histidine kinase</fullName>
        <ecNumber evidence="2">2.7.13.3</ecNumber>
    </recommendedName>
</protein>
<comment type="catalytic activity">
    <reaction evidence="1">
        <text>ATP + protein L-histidine = ADP + protein N-phospho-L-histidine.</text>
        <dbReference type="EC" id="2.7.13.3"/>
    </reaction>
</comment>
<evidence type="ECO:0000313" key="13">
    <source>
        <dbReference type="EMBL" id="MBP0726108.1"/>
    </source>
</evidence>
<dbReference type="InterPro" id="IPR036097">
    <property type="entry name" value="HisK_dim/P_sf"/>
</dbReference>
<dbReference type="EMBL" id="JAGIYQ010000008">
    <property type="protein sequence ID" value="MBP0726108.1"/>
    <property type="molecule type" value="Genomic_DNA"/>
</dbReference>
<dbReference type="InterPro" id="IPR001610">
    <property type="entry name" value="PAC"/>
</dbReference>
<dbReference type="InterPro" id="IPR000700">
    <property type="entry name" value="PAS-assoc_C"/>
</dbReference>
<dbReference type="SUPFAM" id="SSF55874">
    <property type="entry name" value="ATPase domain of HSP90 chaperone/DNA topoisomerase II/histidine kinase"/>
    <property type="match status" value="1"/>
</dbReference>
<reference evidence="13" key="1">
    <citation type="submission" date="2021-04" db="EMBL/GenBank/DDBJ databases">
        <title>Genome seq and assembly of Bacillus sp.</title>
        <authorList>
            <person name="Chhetri G."/>
        </authorList>
    </citation>
    <scope>NUCLEOTIDE SEQUENCE</scope>
    <source>
        <strain evidence="13">RG28</strain>
    </source>
</reference>
<feature type="domain" description="PAS" evidence="11">
    <location>
        <begin position="17"/>
        <end position="61"/>
    </location>
</feature>